<feature type="region of interest" description="Disordered" evidence="6">
    <location>
        <begin position="673"/>
        <end position="714"/>
    </location>
</feature>
<feature type="compositionally biased region" description="Low complexity" evidence="6">
    <location>
        <begin position="158"/>
        <end position="177"/>
    </location>
</feature>
<evidence type="ECO:0000256" key="2">
    <source>
        <dbReference type="ARBA" id="ARBA00023015"/>
    </source>
</evidence>
<protein>
    <recommendedName>
        <fullName evidence="7">Zn(2)-C6 fungal-type domain-containing protein</fullName>
    </recommendedName>
</protein>
<dbReference type="CDD" id="cd00067">
    <property type="entry name" value="GAL4"/>
    <property type="match status" value="1"/>
</dbReference>
<evidence type="ECO:0000313" key="8">
    <source>
        <dbReference type="EMBL" id="SPO39935.1"/>
    </source>
</evidence>
<dbReference type="Gene3D" id="4.10.240.10">
    <property type="entry name" value="Zn(2)-C6 fungal-type DNA-binding domain"/>
    <property type="match status" value="1"/>
</dbReference>
<proteinExistence type="predicted"/>
<evidence type="ECO:0000256" key="4">
    <source>
        <dbReference type="ARBA" id="ARBA00023163"/>
    </source>
</evidence>
<evidence type="ECO:0000313" key="9">
    <source>
        <dbReference type="Proteomes" id="UP000323386"/>
    </source>
</evidence>
<dbReference type="GO" id="GO:0008270">
    <property type="term" value="F:zinc ion binding"/>
    <property type="evidence" value="ECO:0007669"/>
    <property type="project" value="InterPro"/>
</dbReference>
<accession>A0A5C3F8F5</accession>
<comment type="subcellular location">
    <subcellularLocation>
        <location evidence="1">Nucleus</location>
    </subcellularLocation>
</comment>
<dbReference type="InterPro" id="IPR051089">
    <property type="entry name" value="prtT"/>
</dbReference>
<feature type="region of interest" description="Disordered" evidence="6">
    <location>
        <begin position="941"/>
        <end position="1030"/>
    </location>
</feature>
<dbReference type="GO" id="GO:0000981">
    <property type="term" value="F:DNA-binding transcription factor activity, RNA polymerase II-specific"/>
    <property type="evidence" value="ECO:0007669"/>
    <property type="project" value="InterPro"/>
</dbReference>
<keyword evidence="4" id="KW-0804">Transcription</keyword>
<keyword evidence="2" id="KW-0805">Transcription regulation</keyword>
<feature type="region of interest" description="Disordered" evidence="6">
    <location>
        <begin position="1"/>
        <end position="41"/>
    </location>
</feature>
<sequence>MIPRSTSSEGREHESDAVPIAANHNPPLAKRRRTVKEEQRRSSRACLECRLAKTKCLVQEDRKELICERCERFNFSCKFVRHHRGRKPVSKLASLASSSSLAAEHLDGSASEDSSDNGADATELRADRSGTKSEAASSSQRADRVRSASPRTARAGQTSKAGAAADAPSRPSAATSSGRRKARHTPVELDVAARRRIWEMLASKIAQRGSTYMFVNKGELDHDPNAAGPSSSKGAGDAAPVGPSVQHHSSTFRQLLQPLDKSGSSAPYPESEAQAVRFPRLPDTISLIGPKDPCDSGILSLAAARRLYDYFFANINPWCMVFDPTLVSHESIRTTSAFLYTVILYLASRYIELSPETGVNSGWYPTSSESALAPGRTGSDAVTASISARLGSHARSLAVQAFALGDRAMETAIAFYLASVWKEADDHFSALYCSYAGKIMSDLPSSLLSEPADLGGNSKRPDPAKPSPPSEMRQRLRRHQQRVFLFHYIQEHALLLHFAPRPNFDRGPALLRNLLAWADDDLNTEDDCLLCADIDHMLLQTRYKSTMERAQIQDRDSVHGGSECFLLFRSFLDEIEDWHSRWEWQAKKMAKKFRRDAAATAEDSNGAASAAAAAATATATATAATAMDESRPKAFDASLSLPSRQSLLQIFKNSTIMQISSIAFRASLRDLNKVQARSKERQPEPPSGKPASGSAASTGGGGGGGVTAVASSSGSLMDDRTEEIYNTCLESALNLLYHSIQMPTNVLRHAQDLLMVLTPHAALLATYLISLPLPHVNGLGPSASGGASDEAASIARHKGRARLQRRKEYERRCLELLRGTRDHFKAACVREDDHVALCWRYIDSLLVVIEGPDTSGAASEPKGEANRGGGASQHQHHRDASKRDADVSPQAPHRNGGVGGNSARPSNWTPRVASGKIGGGSGPPSNLDDVAAQTLLNLHTDAQNGTPNVSPPPPPNFAGSFGPLSDGRSPYPPANFYAAGTGSPFPPPAATRGFGGDRPNTFSPDPAAAAGVVDPFSPSSSGNAAQQGQTPVDWTWLQSFLELPEFSWM</sequence>
<feature type="region of interest" description="Disordered" evidence="6">
    <location>
        <begin position="854"/>
        <end position="929"/>
    </location>
</feature>
<feature type="compositionally biased region" description="Basic and acidic residues" evidence="6">
    <location>
        <begin position="122"/>
        <end position="131"/>
    </location>
</feature>
<evidence type="ECO:0000256" key="5">
    <source>
        <dbReference type="ARBA" id="ARBA00023242"/>
    </source>
</evidence>
<dbReference type="InterPro" id="IPR036864">
    <property type="entry name" value="Zn2-C6_fun-type_DNA-bd_sf"/>
</dbReference>
<name>A0A5C3F8F5_9BASI</name>
<feature type="compositionally biased region" description="Basic and acidic residues" evidence="6">
    <location>
        <begin position="673"/>
        <end position="683"/>
    </location>
</feature>
<dbReference type="PANTHER" id="PTHR31845">
    <property type="entry name" value="FINGER DOMAIN PROTEIN, PUTATIVE-RELATED"/>
    <property type="match status" value="1"/>
</dbReference>
<evidence type="ECO:0000256" key="1">
    <source>
        <dbReference type="ARBA" id="ARBA00004123"/>
    </source>
</evidence>
<feature type="domain" description="Zn(2)-C6 fungal-type" evidence="7">
    <location>
        <begin position="45"/>
        <end position="79"/>
    </location>
</feature>
<dbReference type="PROSITE" id="PS50048">
    <property type="entry name" value="ZN2_CY6_FUNGAL_2"/>
    <property type="match status" value="1"/>
</dbReference>
<gene>
    <name evidence="8" type="ORF">PSFLO_05416</name>
</gene>
<feature type="region of interest" description="Disordered" evidence="6">
    <location>
        <begin position="450"/>
        <end position="474"/>
    </location>
</feature>
<dbReference type="GO" id="GO:0005634">
    <property type="term" value="C:nucleus"/>
    <property type="evidence" value="ECO:0007669"/>
    <property type="project" value="UniProtKB-SubCell"/>
</dbReference>
<organism evidence="8 9">
    <name type="scientific">Pseudozyma flocculosa</name>
    <dbReference type="NCBI Taxonomy" id="84751"/>
    <lineage>
        <taxon>Eukaryota</taxon>
        <taxon>Fungi</taxon>
        <taxon>Dikarya</taxon>
        <taxon>Basidiomycota</taxon>
        <taxon>Ustilaginomycotina</taxon>
        <taxon>Ustilaginomycetes</taxon>
        <taxon>Ustilaginales</taxon>
        <taxon>Ustilaginaceae</taxon>
        <taxon>Pseudozyma</taxon>
    </lineage>
</organism>
<keyword evidence="9" id="KW-1185">Reference proteome</keyword>
<dbReference type="PROSITE" id="PS00463">
    <property type="entry name" value="ZN2_CY6_FUNGAL_1"/>
    <property type="match status" value="1"/>
</dbReference>
<dbReference type="OrthoDB" id="2123952at2759"/>
<dbReference type="SMART" id="SM00066">
    <property type="entry name" value="GAL4"/>
    <property type="match status" value="1"/>
</dbReference>
<feature type="compositionally biased region" description="Polar residues" evidence="6">
    <location>
        <begin position="1017"/>
        <end position="1030"/>
    </location>
</feature>
<keyword evidence="5" id="KW-0539">Nucleus</keyword>
<dbReference type="GO" id="GO:0000976">
    <property type="term" value="F:transcription cis-regulatory region binding"/>
    <property type="evidence" value="ECO:0007669"/>
    <property type="project" value="TreeGrafter"/>
</dbReference>
<reference evidence="8 9" key="1">
    <citation type="submission" date="2018-03" db="EMBL/GenBank/DDBJ databases">
        <authorList>
            <person name="Guldener U."/>
        </authorList>
    </citation>
    <scope>NUCLEOTIDE SEQUENCE [LARGE SCALE GENOMIC DNA]</scope>
    <source>
        <strain evidence="8 9">DAOM196992</strain>
    </source>
</reference>
<dbReference type="InterPro" id="IPR001138">
    <property type="entry name" value="Zn2Cys6_DnaBD"/>
</dbReference>
<dbReference type="PANTHER" id="PTHR31845:SF19">
    <property type="entry name" value="TRANSCRIPTION FACTOR DOMAIN-CONTAINING PROTEIN"/>
    <property type="match status" value="1"/>
</dbReference>
<evidence type="ECO:0000259" key="7">
    <source>
        <dbReference type="PROSITE" id="PS50048"/>
    </source>
</evidence>
<evidence type="ECO:0000256" key="3">
    <source>
        <dbReference type="ARBA" id="ARBA00023125"/>
    </source>
</evidence>
<keyword evidence="3" id="KW-0238">DNA-binding</keyword>
<feature type="region of interest" description="Disordered" evidence="6">
    <location>
        <begin position="220"/>
        <end position="250"/>
    </location>
</feature>
<dbReference type="Proteomes" id="UP000323386">
    <property type="component" value="Unassembled WGS sequence"/>
</dbReference>
<dbReference type="AlphaFoldDB" id="A0A5C3F8F5"/>
<evidence type="ECO:0000256" key="6">
    <source>
        <dbReference type="SAM" id="MobiDB-lite"/>
    </source>
</evidence>
<feature type="region of interest" description="Disordered" evidence="6">
    <location>
        <begin position="104"/>
        <end position="187"/>
    </location>
</feature>
<dbReference type="EMBL" id="OOIP01000016">
    <property type="protein sequence ID" value="SPO39935.1"/>
    <property type="molecule type" value="Genomic_DNA"/>
</dbReference>
<dbReference type="SUPFAM" id="SSF57701">
    <property type="entry name" value="Zn2/Cys6 DNA-binding domain"/>
    <property type="match status" value="1"/>
</dbReference>